<dbReference type="GO" id="GO:0070681">
    <property type="term" value="P:glutaminyl-tRNAGln biosynthesis via transamidation"/>
    <property type="evidence" value="ECO:0007669"/>
    <property type="project" value="TreeGrafter"/>
</dbReference>
<feature type="domain" description="Amidase" evidence="2">
    <location>
        <begin position="44"/>
        <end position="288"/>
    </location>
</feature>
<sequence>MHRIKESAERARRCRHLNFLISETFDLAEKHCEAALGTAHTPFVMVVKDNFAVQGVRMTCASKMLREFVPPYTATSVQRLLQNGGCLLGKSNMDEFAMGSTSSTGCFGPVLHAMYATDNNNNNDADGDGGTAGGAGGVDDFRIAGGSSGGCAVAVATGVADVAIGSDTGGSVRYPAALNGVYGFKPSYGRLSRHGLVPLNNALDTPSIFARTAEQCRTYFEILRGHDPMDATSLPDNVVADKQPTKRAEAALDDGTLTIGIPEFDHSHFVSADALRVWHAAIEQLERAVGARTRAQHRMDDFFLIPANLCGVPAISVPFARCAEGRPLGVQLIGPYLADDFLLQVAALLVPLPTDDQATNSHTN</sequence>
<dbReference type="Pfam" id="PF01425">
    <property type="entry name" value="Amidase"/>
    <property type="match status" value="1"/>
</dbReference>
<dbReference type="AlphaFoldDB" id="A0A183BPE3"/>
<name>A0A183BPE3_GLOPA</name>
<comment type="similarity">
    <text evidence="1">Belongs to the amidase family.</text>
</comment>
<dbReference type="PANTHER" id="PTHR11895:SF7">
    <property type="entry name" value="GLUTAMYL-TRNA(GLN) AMIDOTRANSFERASE SUBUNIT A, MITOCHONDRIAL"/>
    <property type="match status" value="1"/>
</dbReference>
<dbReference type="InterPro" id="IPR000120">
    <property type="entry name" value="Amidase"/>
</dbReference>
<dbReference type="WBParaSite" id="GPLIN_000247900">
    <property type="protein sequence ID" value="GPLIN_000247900"/>
    <property type="gene ID" value="GPLIN_000247900"/>
</dbReference>
<dbReference type="SUPFAM" id="SSF75304">
    <property type="entry name" value="Amidase signature (AS) enzymes"/>
    <property type="match status" value="1"/>
</dbReference>
<dbReference type="InterPro" id="IPR036928">
    <property type="entry name" value="AS_sf"/>
</dbReference>
<dbReference type="GO" id="GO:0030956">
    <property type="term" value="C:glutamyl-tRNA(Gln) amidotransferase complex"/>
    <property type="evidence" value="ECO:0007669"/>
    <property type="project" value="TreeGrafter"/>
</dbReference>
<dbReference type="PROSITE" id="PS00571">
    <property type="entry name" value="AMIDASES"/>
    <property type="match status" value="1"/>
</dbReference>
<evidence type="ECO:0000313" key="4">
    <source>
        <dbReference type="WBParaSite" id="GPLIN_000247900"/>
    </source>
</evidence>
<dbReference type="GO" id="GO:0032543">
    <property type="term" value="P:mitochondrial translation"/>
    <property type="evidence" value="ECO:0007669"/>
    <property type="project" value="TreeGrafter"/>
</dbReference>
<evidence type="ECO:0000256" key="1">
    <source>
        <dbReference type="ARBA" id="ARBA00009199"/>
    </source>
</evidence>
<dbReference type="GO" id="GO:0005739">
    <property type="term" value="C:mitochondrion"/>
    <property type="evidence" value="ECO:0007669"/>
    <property type="project" value="TreeGrafter"/>
</dbReference>
<keyword evidence="3" id="KW-1185">Reference proteome</keyword>
<evidence type="ECO:0000313" key="3">
    <source>
        <dbReference type="Proteomes" id="UP000050741"/>
    </source>
</evidence>
<dbReference type="Proteomes" id="UP000050741">
    <property type="component" value="Unassembled WGS sequence"/>
</dbReference>
<reference evidence="3" key="1">
    <citation type="submission" date="2014-05" db="EMBL/GenBank/DDBJ databases">
        <title>The genome and life-stage specific transcriptomes of Globodera pallida elucidate key aspects of plant parasitism by a cyst nematode.</title>
        <authorList>
            <person name="Cotton J.A."/>
            <person name="Lilley C.J."/>
            <person name="Jones L.M."/>
            <person name="Kikuchi T."/>
            <person name="Reid A.J."/>
            <person name="Thorpe P."/>
            <person name="Tsai I.J."/>
            <person name="Beasley H."/>
            <person name="Blok V."/>
            <person name="Cock P.J.A."/>
            <person name="Van den Akker S.E."/>
            <person name="Holroyd N."/>
            <person name="Hunt M."/>
            <person name="Mantelin S."/>
            <person name="Naghra H."/>
            <person name="Pain A."/>
            <person name="Palomares-Rius J.E."/>
            <person name="Zarowiecki M."/>
            <person name="Berriman M."/>
            <person name="Jones J.T."/>
            <person name="Urwin P.E."/>
        </authorList>
    </citation>
    <scope>NUCLEOTIDE SEQUENCE [LARGE SCALE GENOMIC DNA]</scope>
    <source>
        <strain evidence="3">Lindley</strain>
    </source>
</reference>
<accession>A0A183BPE3</accession>
<proteinExistence type="inferred from homology"/>
<dbReference type="Gene3D" id="3.90.1300.10">
    <property type="entry name" value="Amidase signature (AS) domain"/>
    <property type="match status" value="2"/>
</dbReference>
<dbReference type="InterPro" id="IPR020556">
    <property type="entry name" value="Amidase_CS"/>
</dbReference>
<evidence type="ECO:0000259" key="2">
    <source>
        <dbReference type="Pfam" id="PF01425"/>
    </source>
</evidence>
<organism evidence="3 4">
    <name type="scientific">Globodera pallida</name>
    <name type="common">Potato cyst nematode worm</name>
    <name type="synonym">Heterodera pallida</name>
    <dbReference type="NCBI Taxonomy" id="36090"/>
    <lineage>
        <taxon>Eukaryota</taxon>
        <taxon>Metazoa</taxon>
        <taxon>Ecdysozoa</taxon>
        <taxon>Nematoda</taxon>
        <taxon>Chromadorea</taxon>
        <taxon>Rhabditida</taxon>
        <taxon>Tylenchina</taxon>
        <taxon>Tylenchomorpha</taxon>
        <taxon>Tylenchoidea</taxon>
        <taxon>Heteroderidae</taxon>
        <taxon>Heteroderinae</taxon>
        <taxon>Globodera</taxon>
    </lineage>
</organism>
<dbReference type="InterPro" id="IPR023631">
    <property type="entry name" value="Amidase_dom"/>
</dbReference>
<protein>
    <submittedName>
        <fullName evidence="4">Amidase domain-containing protein</fullName>
    </submittedName>
</protein>
<dbReference type="PANTHER" id="PTHR11895">
    <property type="entry name" value="TRANSAMIDASE"/>
    <property type="match status" value="1"/>
</dbReference>
<dbReference type="GO" id="GO:0050567">
    <property type="term" value="F:glutaminyl-tRNA synthase (glutamine-hydrolyzing) activity"/>
    <property type="evidence" value="ECO:0007669"/>
    <property type="project" value="TreeGrafter"/>
</dbReference>
<reference evidence="4" key="2">
    <citation type="submission" date="2016-06" db="UniProtKB">
        <authorList>
            <consortium name="WormBaseParasite"/>
        </authorList>
    </citation>
    <scope>IDENTIFICATION</scope>
</reference>